<sequence length="277" mass="30742">MSLFPTTLSWLSLNSAVSINAACASSTRLFSSSVLSGTCPLLNYTFTETPSSITISLNPPHPSSSNIDLQKLLPQSVKFNSDGTVSNLPSLTNFSPPSNLTSTQLRNYYILLSSNGGLHLSTPLLNLTGTFRSPVEWDTIFWSYCDNIVTIEFEKVDVFQQWEKKGLGGGFKDWIEEGGGKEDSGDELEDLVSSLSDDVLYEGSEYWRSPFLLHPTTITSDPDLEEGTINVDEYVEELMGGKEIDMEKVEKEMFETGISGEMEREGKKEGWLEEIED</sequence>
<dbReference type="AlphaFoldDB" id="A0A9W6Z5Q8"/>
<gene>
    <name evidence="2" type="ORF">TrVE_jg14484</name>
</gene>
<name>A0A9W6Z5Q8_9STRA</name>
<accession>A0A9W6Z5Q8</accession>
<evidence type="ECO:0000313" key="3">
    <source>
        <dbReference type="Proteomes" id="UP001165160"/>
    </source>
</evidence>
<keyword evidence="1" id="KW-0732">Signal</keyword>
<feature type="chain" id="PRO_5040729991" evidence="1">
    <location>
        <begin position="17"/>
        <end position="277"/>
    </location>
</feature>
<dbReference type="EMBL" id="BRXX01000585">
    <property type="protein sequence ID" value="GMH48642.1"/>
    <property type="molecule type" value="Genomic_DNA"/>
</dbReference>
<protein>
    <submittedName>
        <fullName evidence="2">Uncharacterized protein</fullName>
    </submittedName>
</protein>
<keyword evidence="3" id="KW-1185">Reference proteome</keyword>
<dbReference type="Proteomes" id="UP001165160">
    <property type="component" value="Unassembled WGS sequence"/>
</dbReference>
<reference evidence="3" key="1">
    <citation type="journal article" date="2023" name="Commun. Biol.">
        <title>Genome analysis of Parmales, the sister group of diatoms, reveals the evolutionary specialization of diatoms from phago-mixotrophs to photoautotrophs.</title>
        <authorList>
            <person name="Ban H."/>
            <person name="Sato S."/>
            <person name="Yoshikawa S."/>
            <person name="Yamada K."/>
            <person name="Nakamura Y."/>
            <person name="Ichinomiya M."/>
            <person name="Sato N."/>
            <person name="Blanc-Mathieu R."/>
            <person name="Endo H."/>
            <person name="Kuwata A."/>
            <person name="Ogata H."/>
        </authorList>
    </citation>
    <scope>NUCLEOTIDE SEQUENCE [LARGE SCALE GENOMIC DNA]</scope>
    <source>
        <strain evidence="3">NIES 3699</strain>
    </source>
</reference>
<organism evidence="2 3">
    <name type="scientific">Triparma verrucosa</name>
    <dbReference type="NCBI Taxonomy" id="1606542"/>
    <lineage>
        <taxon>Eukaryota</taxon>
        <taxon>Sar</taxon>
        <taxon>Stramenopiles</taxon>
        <taxon>Ochrophyta</taxon>
        <taxon>Bolidophyceae</taxon>
        <taxon>Parmales</taxon>
        <taxon>Triparmaceae</taxon>
        <taxon>Triparma</taxon>
    </lineage>
</organism>
<proteinExistence type="predicted"/>
<evidence type="ECO:0000256" key="1">
    <source>
        <dbReference type="SAM" id="SignalP"/>
    </source>
</evidence>
<evidence type="ECO:0000313" key="2">
    <source>
        <dbReference type="EMBL" id="GMH48642.1"/>
    </source>
</evidence>
<feature type="signal peptide" evidence="1">
    <location>
        <begin position="1"/>
        <end position="16"/>
    </location>
</feature>
<comment type="caution">
    <text evidence="2">The sequence shown here is derived from an EMBL/GenBank/DDBJ whole genome shotgun (WGS) entry which is preliminary data.</text>
</comment>